<dbReference type="Pfam" id="PF09992">
    <property type="entry name" value="NAGPA"/>
    <property type="match status" value="1"/>
</dbReference>
<keyword evidence="3" id="KW-0378">Hydrolase</keyword>
<gene>
    <name evidence="3" type="ORF">ACE3NQ_27790</name>
</gene>
<keyword evidence="1" id="KW-0472">Membrane</keyword>
<protein>
    <submittedName>
        <fullName evidence="3">Phosphodiester glycosidase family protein</fullName>
    </submittedName>
</protein>
<evidence type="ECO:0000313" key="4">
    <source>
        <dbReference type="Proteomes" id="UP001580407"/>
    </source>
</evidence>
<dbReference type="GO" id="GO:0016798">
    <property type="term" value="F:hydrolase activity, acting on glycosyl bonds"/>
    <property type="evidence" value="ECO:0007669"/>
    <property type="project" value="UniProtKB-KW"/>
</dbReference>
<dbReference type="PANTHER" id="PTHR40446:SF2">
    <property type="entry name" value="N-ACETYLGLUCOSAMINE-1-PHOSPHODIESTER ALPHA-N-ACETYLGLUCOSAMINIDASE"/>
    <property type="match status" value="1"/>
</dbReference>
<organism evidence="3 4">
    <name type="scientific">Paenibacillus terreus</name>
    <dbReference type="NCBI Taxonomy" id="1387834"/>
    <lineage>
        <taxon>Bacteria</taxon>
        <taxon>Bacillati</taxon>
        <taxon>Bacillota</taxon>
        <taxon>Bacilli</taxon>
        <taxon>Bacillales</taxon>
        <taxon>Paenibacillaceae</taxon>
        <taxon>Paenibacillus</taxon>
    </lineage>
</organism>
<dbReference type="InterPro" id="IPR018711">
    <property type="entry name" value="NAGPA"/>
</dbReference>
<proteinExistence type="predicted"/>
<dbReference type="RefSeq" id="WP_375528384.1">
    <property type="nucleotide sequence ID" value="NZ_JBHILM010000046.1"/>
</dbReference>
<sequence>MSNLEVKQINRFFMMALAPFIGLLLGLLLFNRPVPATSPSADYTPDRSLTAESESVLQKLDEAELLAESTISKIQKTAALYKQTTGVMRDIEKTATAQSARPGIIYNRRITAKLGIPFQTINSDRITIELYKVNPGVYHGYAMKVKLKDPSAMQMSLGSGQPGSAETTLRAVQRTGAAAGINAGGFADSGGRRYPLSTTVLDGKYINGFQASYKDLAFVGLNENGKLIGGKFFSQSALDKLKPVFGATFVPVLLQNGQKVAIPSKWQVSPARAPRTVIGNYKDDQLLIIVVEGYNENGSSGATLQELQNKMYVLGIQNAYNLDGGGSSSLVVGGRVINKPSDGNLRPVPTHFLFYK</sequence>
<dbReference type="EMBL" id="JBHILM010000046">
    <property type="protein sequence ID" value="MFB5684715.1"/>
    <property type="molecule type" value="Genomic_DNA"/>
</dbReference>
<reference evidence="3 4" key="1">
    <citation type="submission" date="2024-09" db="EMBL/GenBank/DDBJ databases">
        <authorList>
            <person name="Ruan L."/>
        </authorList>
    </citation>
    <scope>NUCLEOTIDE SEQUENCE [LARGE SCALE GENOMIC DNA]</scope>
    <source>
        <strain evidence="3 4">D33</strain>
    </source>
</reference>
<keyword evidence="4" id="KW-1185">Reference proteome</keyword>
<dbReference type="Proteomes" id="UP001580407">
    <property type="component" value="Unassembled WGS sequence"/>
</dbReference>
<dbReference type="PANTHER" id="PTHR40446">
    <property type="entry name" value="N-ACETYLGLUCOSAMINE-1-PHOSPHODIESTER ALPHA-N-ACETYLGLUCOSAMINIDASE"/>
    <property type="match status" value="1"/>
</dbReference>
<feature type="domain" description="Phosphodiester glycosidase" evidence="2">
    <location>
        <begin position="176"/>
        <end position="354"/>
    </location>
</feature>
<keyword evidence="1" id="KW-0812">Transmembrane</keyword>
<feature type="transmembrane region" description="Helical" evidence="1">
    <location>
        <begin position="12"/>
        <end position="30"/>
    </location>
</feature>
<keyword evidence="3" id="KW-0326">Glycosidase</keyword>
<name>A0ABV5BGN2_9BACL</name>
<evidence type="ECO:0000259" key="2">
    <source>
        <dbReference type="Pfam" id="PF09992"/>
    </source>
</evidence>
<evidence type="ECO:0000256" key="1">
    <source>
        <dbReference type="SAM" id="Phobius"/>
    </source>
</evidence>
<evidence type="ECO:0000313" key="3">
    <source>
        <dbReference type="EMBL" id="MFB5684715.1"/>
    </source>
</evidence>
<keyword evidence="1" id="KW-1133">Transmembrane helix</keyword>
<comment type="caution">
    <text evidence="3">The sequence shown here is derived from an EMBL/GenBank/DDBJ whole genome shotgun (WGS) entry which is preliminary data.</text>
</comment>
<accession>A0ABV5BGN2</accession>